<evidence type="ECO:0000313" key="2">
    <source>
        <dbReference type="Proteomes" id="UP000799754"/>
    </source>
</evidence>
<sequence>MNGNSSSPASQEQGSSRRRTLRSYRNREEGGGCDNEAAANASNQRPQPPRRRSTRPRLEPSFTDTADAILTSSSSTAPAPIEPATTTNTNATLHSESSSRGRDRRFSLFSRDTQPRRGRDSAVGSPSRGDLSPTRNSFGVDGAPELSPYEIDLSIALEDGLLEDNLLQNNTISSLRRAHLRRRTSVSHPEASAPQRLQTDADLSVYPLDNLDSYGSAHASGANMFERWRAGPGDSFGRSYHTMGGSSKRSRDKFEHDDGKDLLNTLKRHGAVTAMLYHSAEPDPEANDIWPNFRNTAKLPARYSVIDVSRSSPEANAFNGRPQVATQSRYELRGQTSVLGVQSPKPIDPCSPVAPSNGRPLWQLPVELVEQIIEHLNRDDIKSLRLVSRELNDYTSQAAFKTAVVPFNTEIYGMLGQEPTPDRKGKKRAKISRPEYWWKNANGDEVYNGHGLDVFRGFGRHILRYGMSFEVNEDSLSAPPLKSVTEQKTSFWGNYEWPFEEYRRFDAVAGLESAADETPRMKTAFSELTKVKELALSADSGLGWLNGPDRSIRARILQTSPGIFGSRQNVPDRRTQAQHELWNYIELMHARAGEDIRTASLYRLEGARPMTEAQEANLLAAAQPSLPFLDSHVPHEATPHDAADSVLSQPLEDPDMLVRQALGSSSANAGVLFTSTTLQHSDAAQVLSPIVPATLSKAQKEWLLETEWAQRAFLSSYMLSIIDNRTTFESIHTLNISSLSDRYVSMLNRADFWSSLPSLKDVTLMVVPGWRTVEKDEAGFVDTPRVDPTGQIDTFCALLQAQVARRSEITKLTIGFTAGGEHAEGLHARNKLLMPAPLLPLKARVHADPTLLPIETATVQEASTLRQALLRLPHLEELTVRNCWITPAALVQFVKVHDGCALKHLTLDSVSLTAILRPHGNAQAAHAAQQPIPQNAAVAQQMAGALWAHANNNFGGNVAPGNHQPVNNQVLNMYIQTLIVQLQNMQANGGGMQQQHHIHALQAQLQQQLQNAQAPTPQQPQGHVLPFTQNPLQQNQQAQQQHNVAQMMHLNHPATQVNFLQHAMANQNAPAAAPTNNATGSANSVLKTRPREGSWMDIIDQISPGTNLSDFDSPHSQADRNRTTSLTSISFKSCGYAKLPHFGLGVDQTAIEAGNGFVAALRNPIFTKRYNALSPAMLSSKWPFLGEIIQEVDLSELAALNAGWNLKHGWEDAEAARAVEFDGLLSGGTGRFTGKVQRSDRVDTATESAS</sequence>
<dbReference type="Proteomes" id="UP000799754">
    <property type="component" value="Unassembled WGS sequence"/>
</dbReference>
<comment type="caution">
    <text evidence="1">The sequence shown here is derived from an EMBL/GenBank/DDBJ whole genome shotgun (WGS) entry which is preliminary data.</text>
</comment>
<accession>A0ACB6RMA3</accession>
<keyword evidence="2" id="KW-1185">Reference proteome</keyword>
<dbReference type="EMBL" id="MU006744">
    <property type="protein sequence ID" value="KAF2622525.1"/>
    <property type="molecule type" value="Genomic_DNA"/>
</dbReference>
<proteinExistence type="predicted"/>
<name>A0ACB6RMA3_9PLEO</name>
<evidence type="ECO:0000313" key="1">
    <source>
        <dbReference type="EMBL" id="KAF2622525.1"/>
    </source>
</evidence>
<organism evidence="1 2">
    <name type="scientific">Macroventuria anomochaeta</name>
    <dbReference type="NCBI Taxonomy" id="301207"/>
    <lineage>
        <taxon>Eukaryota</taxon>
        <taxon>Fungi</taxon>
        <taxon>Dikarya</taxon>
        <taxon>Ascomycota</taxon>
        <taxon>Pezizomycotina</taxon>
        <taxon>Dothideomycetes</taxon>
        <taxon>Pleosporomycetidae</taxon>
        <taxon>Pleosporales</taxon>
        <taxon>Pleosporineae</taxon>
        <taxon>Didymellaceae</taxon>
        <taxon>Macroventuria</taxon>
    </lineage>
</organism>
<protein>
    <submittedName>
        <fullName evidence="1">Uncharacterized protein</fullName>
    </submittedName>
</protein>
<gene>
    <name evidence="1" type="ORF">BU25DRAFT_210249</name>
</gene>
<reference evidence="1" key="1">
    <citation type="journal article" date="2020" name="Stud. Mycol.">
        <title>101 Dothideomycetes genomes: a test case for predicting lifestyles and emergence of pathogens.</title>
        <authorList>
            <person name="Haridas S."/>
            <person name="Albert R."/>
            <person name="Binder M."/>
            <person name="Bloem J."/>
            <person name="Labutti K."/>
            <person name="Salamov A."/>
            <person name="Andreopoulos B."/>
            <person name="Baker S."/>
            <person name="Barry K."/>
            <person name="Bills G."/>
            <person name="Bluhm B."/>
            <person name="Cannon C."/>
            <person name="Castanera R."/>
            <person name="Culley D."/>
            <person name="Daum C."/>
            <person name="Ezra D."/>
            <person name="Gonzalez J."/>
            <person name="Henrissat B."/>
            <person name="Kuo A."/>
            <person name="Liang C."/>
            <person name="Lipzen A."/>
            <person name="Lutzoni F."/>
            <person name="Magnuson J."/>
            <person name="Mondo S."/>
            <person name="Nolan M."/>
            <person name="Ohm R."/>
            <person name="Pangilinan J."/>
            <person name="Park H.-J."/>
            <person name="Ramirez L."/>
            <person name="Alfaro M."/>
            <person name="Sun H."/>
            <person name="Tritt A."/>
            <person name="Yoshinaga Y."/>
            <person name="Zwiers L.-H."/>
            <person name="Turgeon B."/>
            <person name="Goodwin S."/>
            <person name="Spatafora J."/>
            <person name="Crous P."/>
            <person name="Grigoriev I."/>
        </authorList>
    </citation>
    <scope>NUCLEOTIDE SEQUENCE</scope>
    <source>
        <strain evidence="1">CBS 525.71</strain>
    </source>
</reference>